<dbReference type="PROSITE" id="PS51257">
    <property type="entry name" value="PROKAR_LIPOPROTEIN"/>
    <property type="match status" value="1"/>
</dbReference>
<dbReference type="Gene3D" id="3.10.105.10">
    <property type="entry name" value="Dipeptide-binding Protein, Domain 3"/>
    <property type="match status" value="1"/>
</dbReference>
<dbReference type="STRING" id="1042163.BRLA_c034620"/>
<dbReference type="HOGENOM" id="CLU_017028_0_3_9"/>
<evidence type="ECO:0000259" key="7">
    <source>
        <dbReference type="Pfam" id="PF00496"/>
    </source>
</evidence>
<dbReference type="AlphaFoldDB" id="A0A075R7G1"/>
<accession>A0A075R7G1</accession>
<keyword evidence="9" id="KW-1185">Reference proteome</keyword>
<organism evidence="8 9">
    <name type="scientific">Brevibacillus laterosporus LMG 15441</name>
    <dbReference type="NCBI Taxonomy" id="1042163"/>
    <lineage>
        <taxon>Bacteria</taxon>
        <taxon>Bacillati</taxon>
        <taxon>Bacillota</taxon>
        <taxon>Bacilli</taxon>
        <taxon>Bacillales</taxon>
        <taxon>Paenibacillaceae</taxon>
        <taxon>Brevibacillus</taxon>
    </lineage>
</organism>
<comment type="subcellular location">
    <subcellularLocation>
        <location evidence="1">Cell membrane</location>
        <topology evidence="1">Lipid-anchor</topology>
    </subcellularLocation>
</comment>
<dbReference type="GO" id="GO:0043190">
    <property type="term" value="C:ATP-binding cassette (ABC) transporter complex"/>
    <property type="evidence" value="ECO:0007669"/>
    <property type="project" value="InterPro"/>
</dbReference>
<evidence type="ECO:0000256" key="2">
    <source>
        <dbReference type="ARBA" id="ARBA00005695"/>
    </source>
</evidence>
<dbReference type="Gene3D" id="3.40.190.10">
    <property type="entry name" value="Periplasmic binding protein-like II"/>
    <property type="match status" value="1"/>
</dbReference>
<evidence type="ECO:0000256" key="3">
    <source>
        <dbReference type="ARBA" id="ARBA00022448"/>
    </source>
</evidence>
<dbReference type="RefSeq" id="WP_003336724.1">
    <property type="nucleotide sequence ID" value="NZ_CP007806.1"/>
</dbReference>
<evidence type="ECO:0000256" key="5">
    <source>
        <dbReference type="ARBA" id="ARBA00022856"/>
    </source>
</evidence>
<dbReference type="EMBL" id="CP007806">
    <property type="protein sequence ID" value="AIG27774.1"/>
    <property type="molecule type" value="Genomic_DNA"/>
</dbReference>
<dbReference type="InterPro" id="IPR030678">
    <property type="entry name" value="Peptide/Ni-bd"/>
</dbReference>
<dbReference type="GO" id="GO:1904680">
    <property type="term" value="F:peptide transmembrane transporter activity"/>
    <property type="evidence" value="ECO:0007669"/>
    <property type="project" value="TreeGrafter"/>
</dbReference>
<dbReference type="PIRSF" id="PIRSF002741">
    <property type="entry name" value="MppA"/>
    <property type="match status" value="1"/>
</dbReference>
<name>A0A075R7G1_BRELA</name>
<dbReference type="InterPro" id="IPR023765">
    <property type="entry name" value="SBP_5_CS"/>
</dbReference>
<feature type="signal peptide" evidence="6">
    <location>
        <begin position="1"/>
        <end position="21"/>
    </location>
</feature>
<dbReference type="CDD" id="cd08504">
    <property type="entry name" value="PBP2_OppA"/>
    <property type="match status" value="1"/>
</dbReference>
<evidence type="ECO:0000256" key="1">
    <source>
        <dbReference type="ARBA" id="ARBA00004193"/>
    </source>
</evidence>
<keyword evidence="4 6" id="KW-0732">Signal</keyword>
<dbReference type="InterPro" id="IPR039424">
    <property type="entry name" value="SBP_5"/>
</dbReference>
<dbReference type="Pfam" id="PF00496">
    <property type="entry name" value="SBP_bac_5"/>
    <property type="match status" value="1"/>
</dbReference>
<reference evidence="8 9" key="1">
    <citation type="journal article" date="2011" name="J. Bacteriol.">
        <title>Genome sequence of Brevibacillus laterosporus LMG 15441, a pathogen of invertebrates.</title>
        <authorList>
            <person name="Djukic M."/>
            <person name="Poehlein A."/>
            <person name="Thurmer A."/>
            <person name="Daniel R."/>
        </authorList>
    </citation>
    <scope>NUCLEOTIDE SEQUENCE [LARGE SCALE GENOMIC DNA]</scope>
    <source>
        <strain evidence="8 9">LMG 15441</strain>
    </source>
</reference>
<evidence type="ECO:0000313" key="9">
    <source>
        <dbReference type="Proteomes" id="UP000005850"/>
    </source>
</evidence>
<protein>
    <submittedName>
        <fullName evidence="8">Dipeptide-binding protein DppE</fullName>
    </submittedName>
</protein>
<gene>
    <name evidence="8" type="primary">dppE</name>
    <name evidence="8" type="ORF">BRLA_c034620</name>
</gene>
<dbReference type="SUPFAM" id="SSF53850">
    <property type="entry name" value="Periplasmic binding protein-like II"/>
    <property type="match status" value="1"/>
</dbReference>
<dbReference type="Proteomes" id="UP000005850">
    <property type="component" value="Chromosome"/>
</dbReference>
<sequence>MKKLLSPALAILLFLVPTLTACGNQTGTAGTPEAGASVKQELTANLAGEPYSLDPAIATDTKSFWIIDHLYEGLYAFDKEGNVVEGAAKKVEISPDGKTYTFTIRDDAKWSNGDAVTAKDFEYSWKRVLHKETGATNAFYLYYIKGAEAYNKGEGKLEDVKVKATDDKTLVVELNAPTSYFPKVMMNNVYFPVNQKVVEGNKNWVAEANTLVSNGAYQLASWEHDSQLTLTKSETYWNKSNISMDTLHFKMVPDATTYYQMYKTGELDIIDTLPIDAIEQEKNNAEYVSLPKFGTYLYTFNVTQEPFTNAKIRRAFALAVDRDQLTKNVTKAGETPAFAYVPQGVKTAGSDFRKEKPTYFTFDPTEAKKLLAEGMKEEGWSKLPAVTLKYNNAQNHKKVAEALQQMFTNNLGVDVKLENQEWKTYIDTYKQSNFQMARMGWVGSFLDPVAMLDYYLGESPNNQAKWVNPQFDELMEKAKVEQDEAKRNQYLHEAEDVFMQDLPVLPLFFYSQNYLNTKTLKDVTYSVYKNPDLRWAKKGAE</sequence>
<dbReference type="PROSITE" id="PS01040">
    <property type="entry name" value="SBP_BACTERIAL_5"/>
    <property type="match status" value="1"/>
</dbReference>
<dbReference type="GO" id="GO:0030288">
    <property type="term" value="C:outer membrane-bounded periplasmic space"/>
    <property type="evidence" value="ECO:0007669"/>
    <property type="project" value="UniProtKB-ARBA"/>
</dbReference>
<evidence type="ECO:0000256" key="6">
    <source>
        <dbReference type="SAM" id="SignalP"/>
    </source>
</evidence>
<evidence type="ECO:0000313" key="8">
    <source>
        <dbReference type="EMBL" id="AIG27774.1"/>
    </source>
</evidence>
<dbReference type="PANTHER" id="PTHR30290:SF79">
    <property type="entry name" value="DIPEPTIDE-BINDING PROTEIN DPPE"/>
    <property type="match status" value="1"/>
</dbReference>
<keyword evidence="5" id="KW-0653">Protein transport</keyword>
<dbReference type="PANTHER" id="PTHR30290">
    <property type="entry name" value="PERIPLASMIC BINDING COMPONENT OF ABC TRANSPORTER"/>
    <property type="match status" value="1"/>
</dbReference>
<feature type="domain" description="Solute-binding protein family 5" evidence="7">
    <location>
        <begin position="83"/>
        <end position="462"/>
    </location>
</feature>
<keyword evidence="5" id="KW-0571">Peptide transport</keyword>
<keyword evidence="3" id="KW-0813">Transport</keyword>
<evidence type="ECO:0000256" key="4">
    <source>
        <dbReference type="ARBA" id="ARBA00022729"/>
    </source>
</evidence>
<dbReference type="FunFam" id="3.10.105.10:FF:000001">
    <property type="entry name" value="Oligopeptide ABC transporter, oligopeptide-binding protein"/>
    <property type="match status" value="1"/>
</dbReference>
<dbReference type="InterPro" id="IPR000914">
    <property type="entry name" value="SBP_5_dom"/>
</dbReference>
<dbReference type="Gene3D" id="3.90.76.10">
    <property type="entry name" value="Dipeptide-binding Protein, Domain 1"/>
    <property type="match status" value="1"/>
</dbReference>
<dbReference type="KEGG" id="blr:BRLA_c034620"/>
<dbReference type="FunFam" id="3.90.76.10:FF:000001">
    <property type="entry name" value="Oligopeptide ABC transporter substrate-binding protein"/>
    <property type="match status" value="1"/>
</dbReference>
<dbReference type="GO" id="GO:0015833">
    <property type="term" value="P:peptide transport"/>
    <property type="evidence" value="ECO:0007669"/>
    <property type="project" value="UniProtKB-KW"/>
</dbReference>
<proteinExistence type="inferred from homology"/>
<comment type="similarity">
    <text evidence="2">Belongs to the bacterial solute-binding protein 5 family.</text>
</comment>
<dbReference type="eggNOG" id="COG4166">
    <property type="taxonomic scope" value="Bacteria"/>
</dbReference>
<feature type="chain" id="PRO_5039517213" evidence="6">
    <location>
        <begin position="22"/>
        <end position="541"/>
    </location>
</feature>